<name>A0ABV5BB72_9BACL</name>
<accession>A0ABV5BB72</accession>
<sequence>MIKSRERQKDPERMDSPRSFMHRQSGFHCTAAAASSIDPGSVQHTGSVEPFFVARSLR</sequence>
<dbReference type="Proteomes" id="UP001580407">
    <property type="component" value="Unassembled WGS sequence"/>
</dbReference>
<gene>
    <name evidence="2" type="ORF">ACE3NQ_18715</name>
</gene>
<dbReference type="EMBL" id="JBHILM010000022">
    <property type="protein sequence ID" value="MFB5682952.1"/>
    <property type="molecule type" value="Genomic_DNA"/>
</dbReference>
<evidence type="ECO:0000313" key="3">
    <source>
        <dbReference type="Proteomes" id="UP001580407"/>
    </source>
</evidence>
<comment type="caution">
    <text evidence="2">The sequence shown here is derived from an EMBL/GenBank/DDBJ whole genome shotgun (WGS) entry which is preliminary data.</text>
</comment>
<feature type="region of interest" description="Disordered" evidence="1">
    <location>
        <begin position="1"/>
        <end position="20"/>
    </location>
</feature>
<reference evidence="2 3" key="1">
    <citation type="submission" date="2024-09" db="EMBL/GenBank/DDBJ databases">
        <authorList>
            <person name="Ruan L."/>
        </authorList>
    </citation>
    <scope>NUCLEOTIDE SEQUENCE [LARGE SCALE GENOMIC DNA]</scope>
    <source>
        <strain evidence="2 3">D33</strain>
    </source>
</reference>
<evidence type="ECO:0000256" key="1">
    <source>
        <dbReference type="SAM" id="MobiDB-lite"/>
    </source>
</evidence>
<evidence type="ECO:0000313" key="2">
    <source>
        <dbReference type="EMBL" id="MFB5682952.1"/>
    </source>
</evidence>
<feature type="compositionally biased region" description="Basic and acidic residues" evidence="1">
    <location>
        <begin position="1"/>
        <end position="16"/>
    </location>
</feature>
<proteinExistence type="predicted"/>
<keyword evidence="3" id="KW-1185">Reference proteome</keyword>
<organism evidence="2 3">
    <name type="scientific">Paenibacillus terreus</name>
    <dbReference type="NCBI Taxonomy" id="1387834"/>
    <lineage>
        <taxon>Bacteria</taxon>
        <taxon>Bacillati</taxon>
        <taxon>Bacillota</taxon>
        <taxon>Bacilli</taxon>
        <taxon>Bacillales</taxon>
        <taxon>Paenibacillaceae</taxon>
        <taxon>Paenibacillus</taxon>
    </lineage>
</organism>
<protein>
    <submittedName>
        <fullName evidence="2">Uncharacterized protein</fullName>
    </submittedName>
</protein>